<dbReference type="Proteomes" id="UP000191408">
    <property type="component" value="Unassembled WGS sequence"/>
</dbReference>
<dbReference type="GO" id="GO:1990904">
    <property type="term" value="C:ribonucleoprotein complex"/>
    <property type="evidence" value="ECO:0007669"/>
    <property type="project" value="UniProtKB-KW"/>
</dbReference>
<dbReference type="OrthoDB" id="1874341at2759"/>
<protein>
    <recommendedName>
        <fullName evidence="5">60S ribosomal protein L36</fullName>
    </recommendedName>
</protein>
<dbReference type="Pfam" id="PF01158">
    <property type="entry name" value="Ribosomal_L36e"/>
    <property type="match status" value="1"/>
</dbReference>
<keyword evidence="7" id="KW-1185">Reference proteome</keyword>
<organism evidence="6 7">
    <name type="scientific">Penicillium polonicum</name>
    <dbReference type="NCBI Taxonomy" id="60169"/>
    <lineage>
        <taxon>Eukaryota</taxon>
        <taxon>Fungi</taxon>
        <taxon>Dikarya</taxon>
        <taxon>Ascomycota</taxon>
        <taxon>Pezizomycotina</taxon>
        <taxon>Eurotiomycetes</taxon>
        <taxon>Eurotiomycetidae</taxon>
        <taxon>Eurotiales</taxon>
        <taxon>Aspergillaceae</taxon>
        <taxon>Penicillium</taxon>
    </lineage>
</organism>
<dbReference type="GO" id="GO:0003735">
    <property type="term" value="F:structural constituent of ribosome"/>
    <property type="evidence" value="ECO:0007669"/>
    <property type="project" value="InterPro"/>
</dbReference>
<dbReference type="Pfam" id="PF09797">
    <property type="entry name" value="NatB_MDM20"/>
    <property type="match status" value="1"/>
</dbReference>
<accession>A0A1V6NS20</accession>
<comment type="caution">
    <text evidence="6">The sequence shown here is derived from an EMBL/GenBank/DDBJ whole genome shotgun (WGS) entry which is preliminary data.</text>
</comment>
<reference evidence="7" key="1">
    <citation type="journal article" date="2017" name="Nat. Microbiol.">
        <title>Global analysis of biosynthetic gene clusters reveals vast potential of secondary metabolite production in Penicillium species.</title>
        <authorList>
            <person name="Nielsen J.C."/>
            <person name="Grijseels S."/>
            <person name="Prigent S."/>
            <person name="Ji B."/>
            <person name="Dainat J."/>
            <person name="Nielsen K.F."/>
            <person name="Frisvad J.C."/>
            <person name="Workman M."/>
            <person name="Nielsen J."/>
        </authorList>
    </citation>
    <scope>NUCLEOTIDE SEQUENCE [LARGE SCALE GENOMIC DNA]</scope>
    <source>
        <strain evidence="7">IBT 4502</strain>
    </source>
</reference>
<dbReference type="InterPro" id="IPR019183">
    <property type="entry name" value="NAA25_NatB_aux_su"/>
</dbReference>
<comment type="similarity">
    <text evidence="1">Belongs to the MDM20/NAA25 family.</text>
</comment>
<evidence type="ECO:0000256" key="1">
    <source>
        <dbReference type="ARBA" id="ARBA00006298"/>
    </source>
</evidence>
<dbReference type="Gene3D" id="1.10.10.1760">
    <property type="entry name" value="60S ribosomal protein L36"/>
    <property type="match status" value="1"/>
</dbReference>
<dbReference type="AlphaFoldDB" id="A0A1V6NS20"/>
<evidence type="ECO:0000256" key="5">
    <source>
        <dbReference type="RuleBase" id="RU000665"/>
    </source>
</evidence>
<keyword evidence="4 5" id="KW-0687">Ribonucleoprotein</keyword>
<proteinExistence type="inferred from homology"/>
<evidence type="ECO:0000256" key="2">
    <source>
        <dbReference type="ARBA" id="ARBA00006509"/>
    </source>
</evidence>
<gene>
    <name evidence="6" type="ORF">PENPOL_c003G00420</name>
</gene>
<name>A0A1V6NS20_PENPO</name>
<dbReference type="FunFam" id="1.10.10.1760:FF:000003">
    <property type="entry name" value="60S ribosomal protein L36"/>
    <property type="match status" value="1"/>
</dbReference>
<dbReference type="EMBL" id="MDYM01000003">
    <property type="protein sequence ID" value="OQD67521.1"/>
    <property type="molecule type" value="Genomic_DNA"/>
</dbReference>
<dbReference type="PROSITE" id="PS01190">
    <property type="entry name" value="RIBOSOMAL_L36E"/>
    <property type="match status" value="1"/>
</dbReference>
<evidence type="ECO:0000313" key="7">
    <source>
        <dbReference type="Proteomes" id="UP000191408"/>
    </source>
</evidence>
<dbReference type="GO" id="GO:0031416">
    <property type="term" value="C:NatB complex"/>
    <property type="evidence" value="ECO:0007669"/>
    <property type="project" value="TreeGrafter"/>
</dbReference>
<dbReference type="InterPro" id="IPR000509">
    <property type="entry name" value="Ribosomal_eL36"/>
</dbReference>
<comment type="similarity">
    <text evidence="2 5">Belongs to the eukaryotic ribosomal protein eL36 family.</text>
</comment>
<evidence type="ECO:0000256" key="3">
    <source>
        <dbReference type="ARBA" id="ARBA00022980"/>
    </source>
</evidence>
<dbReference type="STRING" id="60169.A0A1V6NS20"/>
<dbReference type="InterPro" id="IPR038097">
    <property type="entry name" value="Ribosomal_eL36_sf"/>
</dbReference>
<keyword evidence="3 5" id="KW-0689">Ribosomal protein</keyword>
<evidence type="ECO:0000313" key="6">
    <source>
        <dbReference type="EMBL" id="OQD67521.1"/>
    </source>
</evidence>
<dbReference type="GO" id="GO:0006412">
    <property type="term" value="P:translation"/>
    <property type="evidence" value="ECO:0007669"/>
    <property type="project" value="InterPro"/>
</dbReference>
<sequence length="1117" mass="127469">MSSSNDAVFLRRNNQIQDAIDSQNMKQALQLIEKRMKKGENTQFLKASDPYYCLFRIYARRRCQLKQAWKANVLFNHADETHKKKGIAETLELCNVDPPISDLDSLDILHRTLQKMDDHTELRSAIWERAAKAKPQDHALQMRWFKFGYEAGDWKSAQKAAMSLQKNFPRERKYYFWAIFLCYLVSDDAASSDMDRKLFGTLAYRFAQKAVADVPSNPTELLSPPRAIQTAEELLLVVRILESQGRWAEIVQVLDSENAGLSSRIVNNDRTFMLAKVGGLGAAELWEEGHSYVKSLLAVSEDETERSTLHERDDWKYWNLLILSLRRLEDRPELLSDTQQHIEKFIEFSPKSRNAHIALMDTVLTGFKRGERTEDDLVVACQRYFDQHKHKLYAFKDLRGVLETREDALIHRVAQHCMDSVEGKPDDAIPLINAYKLQYCDRISGKSNPSKSIIETLVRNCLYFYDAFTLLAKTKDSKKASQPDTASAMESRPTDDFCIIAAMALLQPSPADQASEKVSNTALIRAAGILEHLLIDSPHNYEAILMLIRIYLLLGAGSIALRWFGKLSVKQMQYESVAHNLFTRFATIHPHPASPIEGGEYKDFEPQVAFIGALDFYRSANLTIKNSLIKGLDDGTYVNLDDTIELQRRIRDSICRRMWALDLRRMQRIRKGNHLALHEDVAQDTSPAQDHRKYDAFMNLERCDQSPFEHRLRAGPIPRENWLASARLTDRLFSVLENISSQKPVFLKLELPEIGKLSLSQTDADHTVAEIDATKIHVELLKVAMFMAGSKAHTPTEIETSLGEVEDWLKVKREDLALKDTKKSCLIMRTTIEFTPGTPGAPTWEYFHVIWTLVETLKALWNIFDLDSRKPVKTAKLPAEQMKRLNTLVREVFEDIRSNTRSLKQSLTESATLSTLIDMVKRGDATDEYEKPLQDVLEKALDESALELFCGELRESWEEALDGVLALALVTRLPHQRQGSILRFQAKDQANFTRLPHLLFDNLRQPLQSTTVEMAERSGIVVGLNAGRKTTALNTPKTRISRTKGKSSRRTAFVREIAQEVVGLAPYERRIIELLRNAQDKRARKLAKKRLGTFGRGKAKVESMQKVIAESRRTAAH</sequence>
<dbReference type="PANTHER" id="PTHR22767:SF3">
    <property type="entry name" value="N-ALPHA-ACETYLTRANSFERASE 25, NATB AUXILIARY SUBUNIT"/>
    <property type="match status" value="1"/>
</dbReference>
<dbReference type="PANTHER" id="PTHR22767">
    <property type="entry name" value="N-TERMINAL ACETYLTRANSFERASE-RELATED"/>
    <property type="match status" value="1"/>
</dbReference>
<evidence type="ECO:0000256" key="4">
    <source>
        <dbReference type="ARBA" id="ARBA00023274"/>
    </source>
</evidence>
<dbReference type="GO" id="GO:0005840">
    <property type="term" value="C:ribosome"/>
    <property type="evidence" value="ECO:0007669"/>
    <property type="project" value="UniProtKB-KW"/>
</dbReference>